<protein>
    <submittedName>
        <fullName evidence="1">Uncharacterized protein</fullName>
    </submittedName>
</protein>
<proteinExistence type="predicted"/>
<evidence type="ECO:0000313" key="1">
    <source>
        <dbReference type="EMBL" id="EJW03977.1"/>
    </source>
</evidence>
<reference evidence="2" key="2">
    <citation type="submission" date="2015-07" db="EMBL/GenBank/DDBJ databases">
        <title>Contrasting host-pathogen interactions and genome evolution in two generalist and specialist microsporidian pathogens of mosquitoes.</title>
        <authorList>
            <consortium name="The Broad Institute Genomics Platform"/>
            <consortium name="The Broad Institute Genome Sequencing Center for Infectious Disease"/>
            <person name="Cuomo C.A."/>
            <person name="Sanscrainte N.D."/>
            <person name="Goldberg J.M."/>
            <person name="Heiman D."/>
            <person name="Young S."/>
            <person name="Zeng Q."/>
            <person name="Becnel J.J."/>
            <person name="Birren B.W."/>
        </authorList>
    </citation>
    <scope>NUCLEOTIDE SEQUENCE [LARGE SCALE GENOMIC DNA]</scope>
    <source>
        <strain evidence="2">USNM 41457</strain>
    </source>
</reference>
<keyword evidence="2" id="KW-1185">Reference proteome</keyword>
<sequence length="524" mass="62429">MFNNFFNVEFTLKWIKLYVNRYFVIFILGMVQCCESFNMEDKKDKNFYLNSRELFTHQAPQINCVSVYTLKSELEENKNNIRKENFCTENSDNPKVILCYKKTKFEKDSIDINLPIREICSDNTLSPLISYSPFYITESKLPLNFAPTQSNKERFADYFLHESKKIIAQLFTSCEEKILSYHYDTGKAIYNLIFENKWLCEQAIIDNFYKISSEIPKEALMYKKDKFIALKNEIREFLNNDQIYILCLFQKLSECEKISPLNKYTIPLIHIIISLMMKNPRDMGIENYKNPLIIRILDNFLRLLCIFSINLIADYKENDETYILEFYKTYYIDHFHYQISVKRSLINIIFSVMIINSDLFDCVSMKNSYNYLLSRIEKYCLSNIFLIDIYWGETLIDIVYTWIEFVNLYSNKKLVEYPMVLNEFVAYLKIIRSRLAIERDTKESISYTNIGCFSPNSVIFNTCYVIDNFMKYKMIDIGKKCFYLSCCVKNISYACTMFLHLIHMTEFSVKYMEEINTSSVMKKI</sequence>
<dbReference type="AlphaFoldDB" id="J9DRM2"/>
<dbReference type="Proteomes" id="UP000003163">
    <property type="component" value="Unassembled WGS sequence"/>
</dbReference>
<comment type="caution">
    <text evidence="1">The sequence shown here is derived from an EMBL/GenBank/DDBJ whole genome shotgun (WGS) entry which is preliminary data.</text>
</comment>
<dbReference type="EMBL" id="AFBI03000026">
    <property type="protein sequence ID" value="EJW03977.1"/>
    <property type="molecule type" value="Genomic_DNA"/>
</dbReference>
<dbReference type="HOGENOM" id="CLU_519733_0_0_1"/>
<name>J9DRM2_EDHAE</name>
<evidence type="ECO:0000313" key="2">
    <source>
        <dbReference type="Proteomes" id="UP000003163"/>
    </source>
</evidence>
<gene>
    <name evidence="1" type="ORF">EDEG_01744</name>
</gene>
<reference evidence="1 2" key="1">
    <citation type="submission" date="2011-08" db="EMBL/GenBank/DDBJ databases">
        <authorList>
            <person name="Liu Z.J."/>
            <person name="Shi F.L."/>
            <person name="Lu J.Q."/>
            <person name="Li M."/>
            <person name="Wang Z.L."/>
        </authorList>
    </citation>
    <scope>NUCLEOTIDE SEQUENCE [LARGE SCALE GENOMIC DNA]</scope>
    <source>
        <strain evidence="1 2">USNM 41457</strain>
    </source>
</reference>
<dbReference type="VEuPathDB" id="MicrosporidiaDB:EDEG_01744"/>
<accession>J9DRM2</accession>
<dbReference type="InParanoid" id="J9DRM2"/>
<organism evidence="1 2">
    <name type="scientific">Edhazardia aedis (strain USNM 41457)</name>
    <name type="common">Microsporidian parasite</name>
    <dbReference type="NCBI Taxonomy" id="1003232"/>
    <lineage>
        <taxon>Eukaryota</taxon>
        <taxon>Fungi</taxon>
        <taxon>Fungi incertae sedis</taxon>
        <taxon>Microsporidia</taxon>
        <taxon>Edhazardia</taxon>
    </lineage>
</organism>